<evidence type="ECO:0000313" key="3">
    <source>
        <dbReference type="Proteomes" id="UP000005466"/>
    </source>
</evidence>
<sequence length="43" mass="4800">MATDQPMASQSNISTARENRTRFQADWASTEPAIEAKGVFTRK</sequence>
<gene>
    <name evidence="2" type="ORF">Pgy4_30901</name>
</gene>
<proteinExistence type="predicted"/>
<evidence type="ECO:0000256" key="1">
    <source>
        <dbReference type="SAM" id="MobiDB-lite"/>
    </source>
</evidence>
<feature type="region of interest" description="Disordered" evidence="1">
    <location>
        <begin position="1"/>
        <end position="28"/>
    </location>
</feature>
<feature type="compositionally biased region" description="Polar residues" evidence="1">
    <location>
        <begin position="1"/>
        <end position="16"/>
    </location>
</feature>
<accession>F3CDP0</accession>
<name>F3CDP0_PSESG</name>
<dbReference type="EMBL" id="ADWY01001714">
    <property type="protein sequence ID" value="EGH17382.1"/>
    <property type="molecule type" value="Genomic_DNA"/>
</dbReference>
<organism evidence="2 3">
    <name type="scientific">Pseudomonas savastanoi pv. glycinea str. race 4</name>
    <dbReference type="NCBI Taxonomy" id="875330"/>
    <lineage>
        <taxon>Bacteria</taxon>
        <taxon>Pseudomonadati</taxon>
        <taxon>Pseudomonadota</taxon>
        <taxon>Gammaproteobacteria</taxon>
        <taxon>Pseudomonadales</taxon>
        <taxon>Pseudomonadaceae</taxon>
        <taxon>Pseudomonas</taxon>
    </lineage>
</organism>
<dbReference type="AlphaFoldDB" id="F3CDP0"/>
<comment type="caution">
    <text evidence="2">The sequence shown here is derived from an EMBL/GenBank/DDBJ whole genome shotgun (WGS) entry which is preliminary data.</text>
</comment>
<dbReference type="BioCyc" id="PSYR875330:G11XH-5873-MONOMER"/>
<dbReference type="Proteomes" id="UP000005466">
    <property type="component" value="Unassembled WGS sequence"/>
</dbReference>
<dbReference type="HOGENOM" id="CLU_3139636_0_0_6"/>
<protein>
    <submittedName>
        <fullName evidence="2">Uncharacterized protein</fullName>
    </submittedName>
</protein>
<evidence type="ECO:0000313" key="2">
    <source>
        <dbReference type="EMBL" id="EGH17382.1"/>
    </source>
</evidence>
<reference evidence="2 3" key="1">
    <citation type="journal article" date="2011" name="PLoS Pathog.">
        <title>Dynamic evolution of pathogenicity revealed by sequencing and comparative genomics of 19 Pseudomonas syringae isolates.</title>
        <authorList>
            <person name="Baltrus D.A."/>
            <person name="Nishimura M.T."/>
            <person name="Romanchuk A."/>
            <person name="Chang J.H."/>
            <person name="Mukhtar M.S."/>
            <person name="Cherkis K."/>
            <person name="Roach J."/>
            <person name="Grant S.R."/>
            <person name="Jones C.D."/>
            <person name="Dangl J.L."/>
        </authorList>
    </citation>
    <scope>NUCLEOTIDE SEQUENCE [LARGE SCALE GENOMIC DNA]</scope>
    <source>
        <strain evidence="3">race 4</strain>
    </source>
</reference>